<name>A0A8B8K514_ABRPR</name>
<organism evidence="2 3">
    <name type="scientific">Abrus precatorius</name>
    <name type="common">Indian licorice</name>
    <name type="synonym">Glycine abrus</name>
    <dbReference type="NCBI Taxonomy" id="3816"/>
    <lineage>
        <taxon>Eukaryota</taxon>
        <taxon>Viridiplantae</taxon>
        <taxon>Streptophyta</taxon>
        <taxon>Embryophyta</taxon>
        <taxon>Tracheophyta</taxon>
        <taxon>Spermatophyta</taxon>
        <taxon>Magnoliopsida</taxon>
        <taxon>eudicotyledons</taxon>
        <taxon>Gunneridae</taxon>
        <taxon>Pentapetalae</taxon>
        <taxon>rosids</taxon>
        <taxon>fabids</taxon>
        <taxon>Fabales</taxon>
        <taxon>Fabaceae</taxon>
        <taxon>Papilionoideae</taxon>
        <taxon>50 kb inversion clade</taxon>
        <taxon>NPAAA clade</taxon>
        <taxon>indigoferoid/millettioid clade</taxon>
        <taxon>Abreae</taxon>
        <taxon>Abrus</taxon>
    </lineage>
</organism>
<evidence type="ECO:0000313" key="2">
    <source>
        <dbReference type="Proteomes" id="UP000694853"/>
    </source>
</evidence>
<evidence type="ECO:0000259" key="1">
    <source>
        <dbReference type="Pfam" id="PF05678"/>
    </source>
</evidence>
<dbReference type="RefSeq" id="XP_027338183.1">
    <property type="nucleotide sequence ID" value="XM_027482382.1"/>
</dbReference>
<feature type="domain" description="VQ" evidence="1">
    <location>
        <begin position="13"/>
        <end position="37"/>
    </location>
</feature>
<dbReference type="PANTHER" id="PTHR34777">
    <property type="entry name" value="VQ MOTIF-CONTAINING PROTEIN 10"/>
    <property type="match status" value="1"/>
</dbReference>
<protein>
    <submittedName>
        <fullName evidence="3">VQ motif-containing protein 10-like</fullName>
    </submittedName>
</protein>
<dbReference type="KEGG" id="aprc:113852134"/>
<dbReference type="AlphaFoldDB" id="A0A8B8K514"/>
<reference evidence="2" key="1">
    <citation type="journal article" date="2019" name="Toxins">
        <title>Detection of Abrin-Like and Prepropulchellin-Like Toxin Genes and Transcripts Using Whole Genome Sequencing and Full-Length Transcript Sequencing of Abrus precatorius.</title>
        <authorList>
            <person name="Hovde B.T."/>
            <person name="Daligault H.E."/>
            <person name="Hanschen E.R."/>
            <person name="Kunde Y.A."/>
            <person name="Johnson M.B."/>
            <person name="Starkenburg S.R."/>
            <person name="Johnson S.L."/>
        </authorList>
    </citation>
    <scope>NUCLEOTIDE SEQUENCE [LARGE SCALE GENOMIC DNA]</scope>
</reference>
<proteinExistence type="predicted"/>
<evidence type="ECO:0000313" key="3">
    <source>
        <dbReference type="RefSeq" id="XP_027338183.1"/>
    </source>
</evidence>
<dbReference type="InterPro" id="IPR039608">
    <property type="entry name" value="VQ_1/10"/>
</dbReference>
<dbReference type="InterPro" id="IPR008889">
    <property type="entry name" value="VQ"/>
</dbReference>
<dbReference type="Proteomes" id="UP000694853">
    <property type="component" value="Unplaced"/>
</dbReference>
<accession>A0A8B8K514</accession>
<dbReference type="Pfam" id="PF05678">
    <property type="entry name" value="VQ"/>
    <property type="match status" value="1"/>
</dbReference>
<sequence length="118" mass="12927">MARGGEPLKIVQIETRYVQTDAVNFRDVVQRLTGKNSSTAWIGRRNAASALSSSEIIEGVNHAIAKPHDWNKGAASNGTLTNDLLPSSMLMNNYVSSKDFDALLLELPRFDVMPSSYS</sequence>
<reference evidence="3" key="2">
    <citation type="submission" date="2025-08" db="UniProtKB">
        <authorList>
            <consortium name="RefSeq"/>
        </authorList>
    </citation>
    <scope>IDENTIFICATION</scope>
    <source>
        <tissue evidence="3">Young leaves</tissue>
    </source>
</reference>
<dbReference type="PANTHER" id="PTHR34777:SF15">
    <property type="entry name" value="VQ MOTIF PROTEIN"/>
    <property type="match status" value="1"/>
</dbReference>
<keyword evidence="2" id="KW-1185">Reference proteome</keyword>
<dbReference type="GeneID" id="113852134"/>
<gene>
    <name evidence="3" type="primary">LOC113852134</name>
</gene>
<dbReference type="OrthoDB" id="691083at2759"/>